<sequence length="246" mass="26880">MISFETPLLLSPVFFEQGKATPLFPPGLPHRALSVGLTGRVSSPNENKPPPRGAFNKKASVYRIRPMRGSRPLTSHVPKQVRNPLSDVTRLYDMISLEGDQDASTDISTIKCPSPPDTLVNLKFKPQSIIARRSDGVNVEKPITSQFDPFADDPAGPTQCLPSDFSGSLSELWPQRPRGPLSPTPSIPYTSGRLLPSENGFSSAPFSADSESNFLLARLVSMKTSQNDQLESIYFLPKGLLDDESL</sequence>
<dbReference type="Proteomes" id="UP000807353">
    <property type="component" value="Unassembled WGS sequence"/>
</dbReference>
<keyword evidence="2" id="KW-1185">Reference proteome</keyword>
<accession>A0A9P6CG19</accession>
<dbReference type="AlphaFoldDB" id="A0A9P6CG19"/>
<comment type="caution">
    <text evidence="1">The sequence shown here is derived from an EMBL/GenBank/DDBJ whole genome shotgun (WGS) entry which is preliminary data.</text>
</comment>
<gene>
    <name evidence="1" type="ORF">BDZ94DRAFT_1256132</name>
</gene>
<dbReference type="EMBL" id="MU150253">
    <property type="protein sequence ID" value="KAF9464602.1"/>
    <property type="molecule type" value="Genomic_DNA"/>
</dbReference>
<evidence type="ECO:0000313" key="2">
    <source>
        <dbReference type="Proteomes" id="UP000807353"/>
    </source>
</evidence>
<reference evidence="1" key="1">
    <citation type="submission" date="2020-11" db="EMBL/GenBank/DDBJ databases">
        <authorList>
            <consortium name="DOE Joint Genome Institute"/>
            <person name="Ahrendt S."/>
            <person name="Riley R."/>
            <person name="Andreopoulos W."/>
            <person name="Labutti K."/>
            <person name="Pangilinan J."/>
            <person name="Ruiz-Duenas F.J."/>
            <person name="Barrasa J.M."/>
            <person name="Sanchez-Garcia M."/>
            <person name="Camarero S."/>
            <person name="Miyauchi S."/>
            <person name="Serrano A."/>
            <person name="Linde D."/>
            <person name="Babiker R."/>
            <person name="Drula E."/>
            <person name="Ayuso-Fernandez I."/>
            <person name="Pacheco R."/>
            <person name="Padilla G."/>
            <person name="Ferreira P."/>
            <person name="Barriuso J."/>
            <person name="Kellner H."/>
            <person name="Castanera R."/>
            <person name="Alfaro M."/>
            <person name="Ramirez L."/>
            <person name="Pisabarro A.G."/>
            <person name="Kuo A."/>
            <person name="Tritt A."/>
            <person name="Lipzen A."/>
            <person name="He G."/>
            <person name="Yan M."/>
            <person name="Ng V."/>
            <person name="Cullen D."/>
            <person name="Martin F."/>
            <person name="Rosso M.-N."/>
            <person name="Henrissat B."/>
            <person name="Hibbett D."/>
            <person name="Martinez A.T."/>
            <person name="Grigoriev I.V."/>
        </authorList>
    </citation>
    <scope>NUCLEOTIDE SEQUENCE</scope>
    <source>
        <strain evidence="1">CBS 247.69</strain>
    </source>
</reference>
<protein>
    <submittedName>
        <fullName evidence="1">Uncharacterized protein</fullName>
    </submittedName>
</protein>
<evidence type="ECO:0000313" key="1">
    <source>
        <dbReference type="EMBL" id="KAF9464602.1"/>
    </source>
</evidence>
<name>A0A9P6CG19_9AGAR</name>
<proteinExistence type="predicted"/>
<organism evidence="1 2">
    <name type="scientific">Collybia nuda</name>
    <dbReference type="NCBI Taxonomy" id="64659"/>
    <lineage>
        <taxon>Eukaryota</taxon>
        <taxon>Fungi</taxon>
        <taxon>Dikarya</taxon>
        <taxon>Basidiomycota</taxon>
        <taxon>Agaricomycotina</taxon>
        <taxon>Agaricomycetes</taxon>
        <taxon>Agaricomycetidae</taxon>
        <taxon>Agaricales</taxon>
        <taxon>Tricholomatineae</taxon>
        <taxon>Clitocybaceae</taxon>
        <taxon>Collybia</taxon>
    </lineage>
</organism>